<dbReference type="GO" id="GO:0005739">
    <property type="term" value="C:mitochondrion"/>
    <property type="evidence" value="ECO:0007669"/>
    <property type="project" value="TreeGrafter"/>
</dbReference>
<accession>A0A7S2S8E8</accession>
<keyword evidence="3" id="KW-0808">Transferase</keyword>
<evidence type="ECO:0000256" key="1">
    <source>
        <dbReference type="ARBA" id="ARBA00010633"/>
    </source>
</evidence>
<evidence type="ECO:0008006" key="6">
    <source>
        <dbReference type="Google" id="ProtNLM"/>
    </source>
</evidence>
<evidence type="ECO:0000313" key="5">
    <source>
        <dbReference type="EMBL" id="CAD9692628.1"/>
    </source>
</evidence>
<evidence type="ECO:0000256" key="2">
    <source>
        <dbReference type="ARBA" id="ARBA00022603"/>
    </source>
</evidence>
<dbReference type="GO" id="GO:0032259">
    <property type="term" value="P:methylation"/>
    <property type="evidence" value="ECO:0007669"/>
    <property type="project" value="UniProtKB-KW"/>
</dbReference>
<dbReference type="PANTHER" id="PTHR13610">
    <property type="entry name" value="METHYLTRANSFERASE DOMAIN-CONTAINING PROTEIN"/>
    <property type="match status" value="1"/>
</dbReference>
<dbReference type="CDD" id="cd02440">
    <property type="entry name" value="AdoMet_MTases"/>
    <property type="match status" value="1"/>
</dbReference>
<protein>
    <recommendedName>
        <fullName evidence="6">Methyltransferase domain-containing protein</fullName>
    </recommendedName>
</protein>
<dbReference type="InterPro" id="IPR026170">
    <property type="entry name" value="FAM173A/B"/>
</dbReference>
<name>A0A7S2S8E8_9STRA</name>
<dbReference type="PANTHER" id="PTHR13610:SF11">
    <property type="entry name" value="METHYLTRANSFERASE DOMAIN-CONTAINING PROTEIN"/>
    <property type="match status" value="1"/>
</dbReference>
<dbReference type="EMBL" id="HBHJ01018432">
    <property type="protein sequence ID" value="CAD9692628.1"/>
    <property type="molecule type" value="Transcribed_RNA"/>
</dbReference>
<gene>
    <name evidence="5" type="ORF">RMAR1173_LOCUS12189</name>
</gene>
<keyword evidence="2" id="KW-0489">Methyltransferase</keyword>
<evidence type="ECO:0000256" key="3">
    <source>
        <dbReference type="ARBA" id="ARBA00022679"/>
    </source>
</evidence>
<evidence type="ECO:0000256" key="4">
    <source>
        <dbReference type="ARBA" id="ARBA00022691"/>
    </source>
</evidence>
<dbReference type="GO" id="GO:1905706">
    <property type="term" value="P:regulation of mitochondrial ATP synthesis coupled proton transport"/>
    <property type="evidence" value="ECO:0007669"/>
    <property type="project" value="TreeGrafter"/>
</dbReference>
<comment type="similarity">
    <text evidence="1">Belongs to the ANT/ATPSC lysine N-methyltransferase family.</text>
</comment>
<dbReference type="AlphaFoldDB" id="A0A7S2S8E8"/>
<dbReference type="GO" id="GO:0016279">
    <property type="term" value="F:protein-lysine N-methyltransferase activity"/>
    <property type="evidence" value="ECO:0007669"/>
    <property type="project" value="InterPro"/>
</dbReference>
<dbReference type="Gene3D" id="3.40.50.150">
    <property type="entry name" value="Vaccinia Virus protein VP39"/>
    <property type="match status" value="1"/>
</dbReference>
<dbReference type="SUPFAM" id="SSF53335">
    <property type="entry name" value="S-adenosyl-L-methionine-dependent methyltransferases"/>
    <property type="match status" value="1"/>
</dbReference>
<proteinExistence type="inferred from homology"/>
<sequence length="207" mass="22902">MDLVFQELVSAHGSAEVAPYVHTPDEVHEAFLEFCHFEPSERVVEIGVGDGRLLLAALRAGVSSIAGFEIDPIALEDVSRRLAMEGVTLGDQVTLHKVDAFGEPPVGFEWEEVDTVYAYLGTRGMKRFGAVLWPLLRPGARMISVQFPAPELQPQRVETMRYKDCRTEELEFRFYEYIVPDERRTTRSAATAAAAAAEEEGGLTKGG</sequence>
<organism evidence="5">
    <name type="scientific">Rhizochromulina marina</name>
    <dbReference type="NCBI Taxonomy" id="1034831"/>
    <lineage>
        <taxon>Eukaryota</taxon>
        <taxon>Sar</taxon>
        <taxon>Stramenopiles</taxon>
        <taxon>Ochrophyta</taxon>
        <taxon>Dictyochophyceae</taxon>
        <taxon>Rhizochromulinales</taxon>
        <taxon>Rhizochromulina</taxon>
    </lineage>
</organism>
<reference evidence="5" key="1">
    <citation type="submission" date="2021-01" db="EMBL/GenBank/DDBJ databases">
        <authorList>
            <person name="Corre E."/>
            <person name="Pelletier E."/>
            <person name="Niang G."/>
            <person name="Scheremetjew M."/>
            <person name="Finn R."/>
            <person name="Kale V."/>
            <person name="Holt S."/>
            <person name="Cochrane G."/>
            <person name="Meng A."/>
            <person name="Brown T."/>
            <person name="Cohen L."/>
        </authorList>
    </citation>
    <scope>NUCLEOTIDE SEQUENCE</scope>
    <source>
        <strain evidence="5">CCMP1243</strain>
    </source>
</reference>
<keyword evidence="4" id="KW-0949">S-adenosyl-L-methionine</keyword>
<dbReference type="InterPro" id="IPR029063">
    <property type="entry name" value="SAM-dependent_MTases_sf"/>
</dbReference>